<comment type="caution">
    <text evidence="1">The sequence shown here is derived from an EMBL/GenBank/DDBJ whole genome shotgun (WGS) entry which is preliminary data.</text>
</comment>
<dbReference type="RefSeq" id="WP_184228605.1">
    <property type="nucleotide sequence ID" value="NZ_JACHDE010000026.1"/>
</dbReference>
<organism evidence="1 2">
    <name type="scientific">Paraburkholderia youngii</name>
    <dbReference type="NCBI Taxonomy" id="2782701"/>
    <lineage>
        <taxon>Bacteria</taxon>
        <taxon>Pseudomonadati</taxon>
        <taxon>Pseudomonadota</taxon>
        <taxon>Betaproteobacteria</taxon>
        <taxon>Burkholderiales</taxon>
        <taxon>Burkholderiaceae</taxon>
        <taxon>Paraburkholderia</taxon>
    </lineage>
</organism>
<name>A0A7W8P7V8_9BURK</name>
<reference evidence="1 2" key="1">
    <citation type="submission" date="2020-08" db="EMBL/GenBank/DDBJ databases">
        <title>Genomic Encyclopedia of Type Strains, Phase IV (KMG-V): Genome sequencing to study the core and pangenomes of soil and plant-associated prokaryotes.</title>
        <authorList>
            <person name="Whitman W."/>
        </authorList>
    </citation>
    <scope>NUCLEOTIDE SEQUENCE [LARGE SCALE GENOMIC DNA]</scope>
    <source>
        <strain evidence="1 2">JPY162</strain>
    </source>
</reference>
<evidence type="ECO:0000313" key="1">
    <source>
        <dbReference type="EMBL" id="MBB5405013.1"/>
    </source>
</evidence>
<dbReference type="AlphaFoldDB" id="A0A7W8P7V8"/>
<gene>
    <name evidence="1" type="ORF">HDG41_007109</name>
</gene>
<dbReference type="Proteomes" id="UP000592820">
    <property type="component" value="Unassembled WGS sequence"/>
</dbReference>
<accession>A0A7W8P7V8</accession>
<evidence type="ECO:0000313" key="2">
    <source>
        <dbReference type="Proteomes" id="UP000592820"/>
    </source>
</evidence>
<proteinExistence type="predicted"/>
<dbReference type="EMBL" id="JACHDE010000026">
    <property type="protein sequence ID" value="MBB5405013.1"/>
    <property type="molecule type" value="Genomic_DNA"/>
</dbReference>
<sequence length="127" mass="13545">MHKLNQPDAGFRTASRIASALDVLEAGARVATGSRNLLAQCHTTIIGNPLGALARSESLAVARLSKSAEATLWLAFMRLSFSPHAARRASKSRSGPIARDPFARLLCAAFSTRVPTRLDNYLDVAGV</sequence>
<protein>
    <submittedName>
        <fullName evidence="1">Uncharacterized protein</fullName>
    </submittedName>
</protein>